<dbReference type="GO" id="GO:0004497">
    <property type="term" value="F:monooxygenase activity"/>
    <property type="evidence" value="ECO:0007669"/>
    <property type="project" value="InterPro"/>
</dbReference>
<evidence type="ECO:0000313" key="3">
    <source>
        <dbReference type="EMBL" id="JAC85111.1"/>
    </source>
</evidence>
<comment type="similarity">
    <text evidence="1">Belongs to the cytochrome P450 family.</text>
</comment>
<proteinExistence type="evidence at transcript level"/>
<protein>
    <submittedName>
        <fullName evidence="3">Cytochrome protein</fullName>
    </submittedName>
</protein>
<dbReference type="SUPFAM" id="SSF48264">
    <property type="entry name" value="Cytochrome P450"/>
    <property type="match status" value="1"/>
</dbReference>
<accession>A0A069DN86</accession>
<name>A0A069DN86_9CNID</name>
<dbReference type="GO" id="GO:0020037">
    <property type="term" value="F:heme binding"/>
    <property type="evidence" value="ECO:0007669"/>
    <property type="project" value="InterPro"/>
</dbReference>
<dbReference type="InterPro" id="IPR036396">
    <property type="entry name" value="Cyt_P450_sf"/>
</dbReference>
<dbReference type="InterPro" id="IPR001128">
    <property type="entry name" value="Cyt_P450"/>
</dbReference>
<sequence length="460" mass="52003">MGNLFSSKAPRCEKKKPEPIPKDLPEVPYAGSENPQENLANLGKIKGPYYINQVMKESGLGVFKLRLFEERIILADPIAINVIYDPELTEKSVDFGLANVNGFTLRGYFPTATVDGDDKATKKAGMWKILSMAEEKHGNDGLYKILKKHWESVLPLIKDEETNVDNLIDVVTVKTLTEFFFDKAFDLDLKTFLVWFFKGLTPKSTPGLELDVVGKQVTEQMYGYLDSTPWAQNVLPELIKADCRDAETLKSEALFFAFVFSAFGLKSGLSSTIPLFLNLDEETRNKILEEVDAFNQDDGKSMDDKLKAFDVTDRFATEVFRYLPPVVQVQGRAKKDFVLNSLKGKYLVKKGSYMTGYSYGAQRNPNAVRCPYQFSTTGDQKHIKENFFAFGGPYNQEPQNDNRKCLGQYISLNMTKMFVALFARCEIEVVSSLKFTEANPNRVIASDEPLRVSKFECPHK</sequence>
<organism evidence="3">
    <name type="scientific">Clytia hemisphaerica</name>
    <dbReference type="NCBI Taxonomy" id="252671"/>
    <lineage>
        <taxon>Eukaryota</taxon>
        <taxon>Metazoa</taxon>
        <taxon>Cnidaria</taxon>
        <taxon>Hydrozoa</taxon>
        <taxon>Hydroidolina</taxon>
        <taxon>Leptothecata</taxon>
        <taxon>Obeliida</taxon>
        <taxon>Clytiidae</taxon>
        <taxon>Clytia</taxon>
    </lineage>
</organism>
<evidence type="ECO:0000256" key="1">
    <source>
        <dbReference type="ARBA" id="ARBA00010617"/>
    </source>
</evidence>
<reference evidence="3" key="1">
    <citation type="journal article" date="2014" name="PLoS Genet.">
        <title>Differential Responses to Wnt and PCP Disruption Predict Expression and Developmental Function of Conserved and Novel Genes in a Cnidarian.</title>
        <authorList>
            <person name="Lapebie P."/>
            <person name="Ruggiero A."/>
            <person name="Barreau C."/>
            <person name="Chevalier S."/>
            <person name="Chang P."/>
            <person name="Dru P."/>
            <person name="Houliston E."/>
            <person name="Momose T."/>
        </authorList>
    </citation>
    <scope>NUCLEOTIDE SEQUENCE</scope>
</reference>
<dbReference type="EMBL" id="GBGP01000072">
    <property type="protein sequence ID" value="JAC85111.1"/>
    <property type="molecule type" value="mRNA"/>
</dbReference>
<evidence type="ECO:0000256" key="2">
    <source>
        <dbReference type="SAM" id="MobiDB-lite"/>
    </source>
</evidence>
<dbReference type="GO" id="GO:0005506">
    <property type="term" value="F:iron ion binding"/>
    <property type="evidence" value="ECO:0007669"/>
    <property type="project" value="InterPro"/>
</dbReference>
<feature type="compositionally biased region" description="Basic and acidic residues" evidence="2">
    <location>
        <begin position="10"/>
        <end position="25"/>
    </location>
</feature>
<dbReference type="GO" id="GO:0016705">
    <property type="term" value="F:oxidoreductase activity, acting on paired donors, with incorporation or reduction of molecular oxygen"/>
    <property type="evidence" value="ECO:0007669"/>
    <property type="project" value="InterPro"/>
</dbReference>
<dbReference type="Pfam" id="PF00067">
    <property type="entry name" value="p450"/>
    <property type="match status" value="1"/>
</dbReference>
<feature type="region of interest" description="Disordered" evidence="2">
    <location>
        <begin position="1"/>
        <end position="35"/>
    </location>
</feature>
<dbReference type="Gene3D" id="1.10.630.10">
    <property type="entry name" value="Cytochrome P450"/>
    <property type="match status" value="1"/>
</dbReference>
<dbReference type="AlphaFoldDB" id="A0A069DN86"/>